<gene>
    <name evidence="1" type="ORF">CWI83_07320</name>
</gene>
<proteinExistence type="predicted"/>
<sequence length="66" mass="7727">MFGLFKSNPTKKMRKELERLQEKAMQMQRNGDIRGSSFVSQEADELWQKIQAIEAQQKAQAKSLKR</sequence>
<organism evidence="1 2">
    <name type="scientific">Pseudidiomarina taiwanensis</name>
    <dbReference type="NCBI Taxonomy" id="337250"/>
    <lineage>
        <taxon>Bacteria</taxon>
        <taxon>Pseudomonadati</taxon>
        <taxon>Pseudomonadota</taxon>
        <taxon>Gammaproteobacteria</taxon>
        <taxon>Alteromonadales</taxon>
        <taxon>Idiomarinaceae</taxon>
        <taxon>Pseudidiomarina</taxon>
    </lineage>
</organism>
<dbReference type="NCBIfam" id="NF033487">
    <property type="entry name" value="Lacal_2735_fam"/>
    <property type="match status" value="1"/>
</dbReference>
<dbReference type="AlphaFoldDB" id="A0A432ZFX2"/>
<dbReference type="InterPro" id="IPR045493">
    <property type="entry name" value="DUF6435"/>
</dbReference>
<evidence type="ECO:0000313" key="1">
    <source>
        <dbReference type="EMBL" id="RUO76866.1"/>
    </source>
</evidence>
<dbReference type="RefSeq" id="WP_126827630.1">
    <property type="nucleotide sequence ID" value="NZ_PIQG01000003.1"/>
</dbReference>
<dbReference type="OrthoDB" id="292170at2"/>
<evidence type="ECO:0000313" key="2">
    <source>
        <dbReference type="Proteomes" id="UP000288279"/>
    </source>
</evidence>
<dbReference type="Proteomes" id="UP000288279">
    <property type="component" value="Unassembled WGS sequence"/>
</dbReference>
<evidence type="ECO:0008006" key="3">
    <source>
        <dbReference type="Google" id="ProtNLM"/>
    </source>
</evidence>
<keyword evidence="2" id="KW-1185">Reference proteome</keyword>
<dbReference type="Pfam" id="PF20027">
    <property type="entry name" value="DUF6435"/>
    <property type="match status" value="1"/>
</dbReference>
<reference evidence="1 2" key="1">
    <citation type="journal article" date="2011" name="Front. Microbiol.">
        <title>Genomic signatures of strain selection and enhancement in Bacillus atrophaeus var. globigii, a historical biowarfare simulant.</title>
        <authorList>
            <person name="Gibbons H.S."/>
            <person name="Broomall S.M."/>
            <person name="McNew L.A."/>
            <person name="Daligault H."/>
            <person name="Chapman C."/>
            <person name="Bruce D."/>
            <person name="Karavis M."/>
            <person name="Krepps M."/>
            <person name="McGregor P.A."/>
            <person name="Hong C."/>
            <person name="Park K.H."/>
            <person name="Akmal A."/>
            <person name="Feldman A."/>
            <person name="Lin J.S."/>
            <person name="Chang W.E."/>
            <person name="Higgs B.W."/>
            <person name="Demirev P."/>
            <person name="Lindquist J."/>
            <person name="Liem A."/>
            <person name="Fochler E."/>
            <person name="Read T.D."/>
            <person name="Tapia R."/>
            <person name="Johnson S."/>
            <person name="Bishop-Lilly K.A."/>
            <person name="Detter C."/>
            <person name="Han C."/>
            <person name="Sozhamannan S."/>
            <person name="Rosenzweig C.N."/>
            <person name="Skowronski E.W."/>
        </authorList>
    </citation>
    <scope>NUCLEOTIDE SEQUENCE [LARGE SCALE GENOMIC DNA]</scope>
    <source>
        <strain evidence="1 2">PIT1</strain>
    </source>
</reference>
<dbReference type="EMBL" id="PIQG01000003">
    <property type="protein sequence ID" value="RUO76866.1"/>
    <property type="molecule type" value="Genomic_DNA"/>
</dbReference>
<accession>A0A432ZFX2</accession>
<protein>
    <recommendedName>
        <fullName evidence="3">Lacal_2735 family protein</fullName>
    </recommendedName>
</protein>
<name>A0A432ZFX2_9GAMM</name>
<comment type="caution">
    <text evidence="1">The sequence shown here is derived from an EMBL/GenBank/DDBJ whole genome shotgun (WGS) entry which is preliminary data.</text>
</comment>